<sequence length="381" mass="42242">MTGMQASTIKVWTWVHKWTSLVCTLFLLMLCITGLPLIFHDEIDNALNPDTWRPANPDGPYLTLDEILSVSLAERPGEVPIFMSFDIERPVVNVTTGPDENSPASQMHFASFDLTSGDIVPPADRGESVMEFILQLHTDMFLGLPGMLFLGAMGVVFVAAVISGVVLYAPFMRKLEFGTLRRNQSSRLKWLDYHNLFGIVTLAWVLVVGLTGVINTLERPIIDTWRAHELADLVTKNEDGTSITKRASLDIAVKEAVLLAPDMELQFVAFPGSRFSTSTHYAVFLHGNSPLTENIIVPVLVHAGTGVVAGLREMPWYTKALSLSRPLHFGDYGGFILKFVWFVLDIITIIVLLSGLYLWLTKAEAGRRSGVRRKTLSEVGQ</sequence>
<dbReference type="STRING" id="582402.Hbal_2655"/>
<name>C6XPR5_HIRBI</name>
<proteinExistence type="predicted"/>
<protein>
    <submittedName>
        <fullName evidence="2">PepSY-associated TM helix domain protein</fullName>
    </submittedName>
</protein>
<feature type="transmembrane region" description="Helical" evidence="1">
    <location>
        <begin position="21"/>
        <end position="39"/>
    </location>
</feature>
<keyword evidence="1" id="KW-0812">Transmembrane</keyword>
<dbReference type="eggNOG" id="COG3182">
    <property type="taxonomic scope" value="Bacteria"/>
</dbReference>
<reference evidence="3" key="1">
    <citation type="journal article" date="2011" name="J. Bacteriol.">
        <title>Genome sequences of eight morphologically diverse alphaproteobacteria.</title>
        <authorList>
            <consortium name="US DOE Joint Genome Institute"/>
            <person name="Brown P.J."/>
            <person name="Kysela D.T."/>
            <person name="Buechlein A."/>
            <person name="Hemmerich C."/>
            <person name="Brun Y.V."/>
        </authorList>
    </citation>
    <scope>NUCLEOTIDE SEQUENCE [LARGE SCALE GENOMIC DNA]</scope>
    <source>
        <strain evidence="3">ATCC 49814 / DSM 5838 / IFAM 1418</strain>
    </source>
</reference>
<organism evidence="2 3">
    <name type="scientific">Hirschia baltica (strain ATCC 49814 / DSM 5838 / IFAM 1418)</name>
    <dbReference type="NCBI Taxonomy" id="582402"/>
    <lineage>
        <taxon>Bacteria</taxon>
        <taxon>Pseudomonadati</taxon>
        <taxon>Pseudomonadota</taxon>
        <taxon>Alphaproteobacteria</taxon>
        <taxon>Hyphomonadales</taxon>
        <taxon>Hyphomonadaceae</taxon>
        <taxon>Hirschia</taxon>
    </lineage>
</organism>
<accession>C6XPR5</accession>
<dbReference type="InterPro" id="IPR005625">
    <property type="entry name" value="PepSY-ass_TM"/>
</dbReference>
<evidence type="ECO:0000313" key="3">
    <source>
        <dbReference type="Proteomes" id="UP000002745"/>
    </source>
</evidence>
<dbReference type="PANTHER" id="PTHR34219:SF3">
    <property type="entry name" value="BLL7967 PROTEIN"/>
    <property type="match status" value="1"/>
</dbReference>
<dbReference type="EMBL" id="CP001678">
    <property type="protein sequence ID" value="ACT60330.1"/>
    <property type="molecule type" value="Genomic_DNA"/>
</dbReference>
<evidence type="ECO:0000313" key="2">
    <source>
        <dbReference type="EMBL" id="ACT60330.1"/>
    </source>
</evidence>
<dbReference type="AlphaFoldDB" id="C6XPR5"/>
<dbReference type="Proteomes" id="UP000002745">
    <property type="component" value="Chromosome"/>
</dbReference>
<keyword evidence="1" id="KW-1133">Transmembrane helix</keyword>
<feature type="transmembrane region" description="Helical" evidence="1">
    <location>
        <begin position="339"/>
        <end position="360"/>
    </location>
</feature>
<dbReference type="Pfam" id="PF03929">
    <property type="entry name" value="PepSY_TM"/>
    <property type="match status" value="1"/>
</dbReference>
<dbReference type="HOGENOM" id="CLU_031962_0_0_5"/>
<evidence type="ECO:0000256" key="1">
    <source>
        <dbReference type="SAM" id="Phobius"/>
    </source>
</evidence>
<dbReference type="KEGG" id="hba:Hbal_2655"/>
<keyword evidence="3" id="KW-1185">Reference proteome</keyword>
<feature type="transmembrane region" description="Helical" evidence="1">
    <location>
        <begin position="193"/>
        <end position="214"/>
    </location>
</feature>
<feature type="transmembrane region" description="Helical" evidence="1">
    <location>
        <begin position="147"/>
        <end position="172"/>
    </location>
</feature>
<gene>
    <name evidence="2" type="ordered locus">Hbal_2655</name>
</gene>
<keyword evidence="1" id="KW-0472">Membrane</keyword>
<dbReference type="PANTHER" id="PTHR34219">
    <property type="entry name" value="IRON-REGULATED INNER MEMBRANE PROTEIN-RELATED"/>
    <property type="match status" value="1"/>
</dbReference>